<dbReference type="InterPro" id="IPR000086">
    <property type="entry name" value="NUDIX_hydrolase_dom"/>
</dbReference>
<dbReference type="InterPro" id="IPR020476">
    <property type="entry name" value="Nudix_hydrolase"/>
</dbReference>
<keyword evidence="3" id="KW-0460">Magnesium</keyword>
<dbReference type="CDD" id="cd04674">
    <property type="entry name" value="NUDIX_Hydrolase"/>
    <property type="match status" value="1"/>
</dbReference>
<accession>A0A2H3KPM8</accession>
<evidence type="ECO:0000313" key="7">
    <source>
        <dbReference type="Proteomes" id="UP000220922"/>
    </source>
</evidence>
<organism evidence="6 7">
    <name type="scientific">Candidatus Chloroploca asiatica</name>
    <dbReference type="NCBI Taxonomy" id="1506545"/>
    <lineage>
        <taxon>Bacteria</taxon>
        <taxon>Bacillati</taxon>
        <taxon>Chloroflexota</taxon>
        <taxon>Chloroflexia</taxon>
        <taxon>Chloroflexales</taxon>
        <taxon>Chloroflexineae</taxon>
        <taxon>Oscillochloridaceae</taxon>
        <taxon>Candidatus Chloroploca</taxon>
    </lineage>
</organism>
<sequence length="163" mass="18336">MYRQHSYCSFCGRPFLDGQRWPRVCAHCSSTTYRNPLPVVLILQPVDDGILVIRRAAAPRQGQLALPGGFIEMGESWQNAAARELREEAGITIAPEQITDFGTRSTPDGYLLVFGLGPQLHNSDLSPFRSNREAEARLIITNPVELAFPLHTEMVHRFFARRS</sequence>
<dbReference type="InterPro" id="IPR020084">
    <property type="entry name" value="NUDIX_hydrolase_CS"/>
</dbReference>
<dbReference type="PROSITE" id="PS00893">
    <property type="entry name" value="NUDIX_BOX"/>
    <property type="match status" value="1"/>
</dbReference>
<dbReference type="InterPro" id="IPR015797">
    <property type="entry name" value="NUDIX_hydrolase-like_dom_sf"/>
</dbReference>
<name>A0A2H3KPM8_9CHLR</name>
<dbReference type="RefSeq" id="WP_097651178.1">
    <property type="nucleotide sequence ID" value="NZ_LYXE01000050.1"/>
</dbReference>
<dbReference type="Pfam" id="PF00293">
    <property type="entry name" value="NUDIX"/>
    <property type="match status" value="1"/>
</dbReference>
<comment type="caution">
    <text evidence="6">The sequence shown here is derived from an EMBL/GenBank/DDBJ whole genome shotgun (WGS) entry which is preliminary data.</text>
</comment>
<protein>
    <submittedName>
        <fullName evidence="6">NUDIX hydrolase</fullName>
    </submittedName>
</protein>
<feature type="domain" description="Nudix hydrolase" evidence="5">
    <location>
        <begin position="33"/>
        <end position="163"/>
    </location>
</feature>
<dbReference type="Proteomes" id="UP000220922">
    <property type="component" value="Unassembled WGS sequence"/>
</dbReference>
<keyword evidence="7" id="KW-1185">Reference proteome</keyword>
<evidence type="ECO:0000256" key="2">
    <source>
        <dbReference type="ARBA" id="ARBA00022801"/>
    </source>
</evidence>
<dbReference type="OrthoDB" id="9786141at2"/>
<dbReference type="PROSITE" id="PS51462">
    <property type="entry name" value="NUDIX"/>
    <property type="match status" value="1"/>
</dbReference>
<evidence type="ECO:0000256" key="4">
    <source>
        <dbReference type="RuleBase" id="RU003476"/>
    </source>
</evidence>
<dbReference type="Gene3D" id="3.90.79.10">
    <property type="entry name" value="Nucleoside Triphosphate Pyrophosphohydrolase"/>
    <property type="match status" value="1"/>
</dbReference>
<evidence type="ECO:0000259" key="5">
    <source>
        <dbReference type="PROSITE" id="PS51462"/>
    </source>
</evidence>
<dbReference type="GO" id="GO:0016787">
    <property type="term" value="F:hydrolase activity"/>
    <property type="evidence" value="ECO:0007669"/>
    <property type="project" value="UniProtKB-KW"/>
</dbReference>
<gene>
    <name evidence="6" type="ORF">A9Q02_10390</name>
</gene>
<dbReference type="AlphaFoldDB" id="A0A2H3KPM8"/>
<evidence type="ECO:0000313" key="6">
    <source>
        <dbReference type="EMBL" id="PDW00222.1"/>
    </source>
</evidence>
<dbReference type="EMBL" id="LYXE01000050">
    <property type="protein sequence ID" value="PDW00222.1"/>
    <property type="molecule type" value="Genomic_DNA"/>
</dbReference>
<dbReference type="PRINTS" id="PR00502">
    <property type="entry name" value="NUDIXFAMILY"/>
</dbReference>
<keyword evidence="2 4" id="KW-0378">Hydrolase</keyword>
<reference evidence="6 7" key="1">
    <citation type="submission" date="2016-05" db="EMBL/GenBank/DDBJ databases">
        <authorList>
            <person name="Lavstsen T."/>
            <person name="Jespersen J.S."/>
        </authorList>
    </citation>
    <scope>NUCLEOTIDE SEQUENCE [LARGE SCALE GENOMIC DNA]</scope>
    <source>
        <strain evidence="6 7">B7-9</strain>
    </source>
</reference>
<evidence type="ECO:0000256" key="3">
    <source>
        <dbReference type="ARBA" id="ARBA00022842"/>
    </source>
</evidence>
<comment type="similarity">
    <text evidence="4">Belongs to the Nudix hydrolase family.</text>
</comment>
<comment type="cofactor">
    <cofactor evidence="1">
        <name>Mg(2+)</name>
        <dbReference type="ChEBI" id="CHEBI:18420"/>
    </cofactor>
</comment>
<evidence type="ECO:0000256" key="1">
    <source>
        <dbReference type="ARBA" id="ARBA00001946"/>
    </source>
</evidence>
<dbReference type="PANTHER" id="PTHR43222">
    <property type="entry name" value="NUDIX HYDROLASE 23"/>
    <property type="match status" value="1"/>
</dbReference>
<proteinExistence type="inferred from homology"/>
<dbReference type="PANTHER" id="PTHR43222:SF12">
    <property type="entry name" value="NUDIX HYDROLASE"/>
    <property type="match status" value="1"/>
</dbReference>
<dbReference type="SUPFAM" id="SSF55811">
    <property type="entry name" value="Nudix"/>
    <property type="match status" value="1"/>
</dbReference>